<comment type="caution">
    <text evidence="2">The sequence shown here is derived from an EMBL/GenBank/DDBJ whole genome shotgun (WGS) entry which is preliminary data.</text>
</comment>
<feature type="chain" id="PRO_5046850014" evidence="1">
    <location>
        <begin position="28"/>
        <end position="153"/>
    </location>
</feature>
<dbReference type="RefSeq" id="WP_344294014.1">
    <property type="nucleotide sequence ID" value="NZ_BAAAPF010000316.1"/>
</dbReference>
<name>A0ABN1ZNZ5_9ACTN</name>
<proteinExistence type="predicted"/>
<evidence type="ECO:0000256" key="1">
    <source>
        <dbReference type="SAM" id="SignalP"/>
    </source>
</evidence>
<keyword evidence="3" id="KW-1185">Reference proteome</keyword>
<keyword evidence="1" id="KW-0732">Signal</keyword>
<feature type="signal peptide" evidence="1">
    <location>
        <begin position="1"/>
        <end position="27"/>
    </location>
</feature>
<protein>
    <submittedName>
        <fullName evidence="2">Uncharacterized protein</fullName>
    </submittedName>
</protein>
<dbReference type="Proteomes" id="UP001500443">
    <property type="component" value="Unassembled WGS sequence"/>
</dbReference>
<dbReference type="EMBL" id="BAAAPF010000316">
    <property type="protein sequence ID" value="GAA1501685.1"/>
    <property type="molecule type" value="Genomic_DNA"/>
</dbReference>
<sequence>MRKIPALLAALSLAGLGALVPATGAQAASAYCDNAWKKASSGYFYAFDGTHCRARLGQTQGNDANWGTRGGGFEGDSNKASSILHKGTSGLAVEVYDGTAYRGANACIKKSEYYVSDLTDDSLRSSGGGRTSANNSISSHRWVQASTCGSFLH</sequence>
<evidence type="ECO:0000313" key="3">
    <source>
        <dbReference type="Proteomes" id="UP001500443"/>
    </source>
</evidence>
<evidence type="ECO:0000313" key="2">
    <source>
        <dbReference type="EMBL" id="GAA1501685.1"/>
    </source>
</evidence>
<reference evidence="2 3" key="1">
    <citation type="journal article" date="2019" name="Int. J. Syst. Evol. Microbiol.">
        <title>The Global Catalogue of Microorganisms (GCM) 10K type strain sequencing project: providing services to taxonomists for standard genome sequencing and annotation.</title>
        <authorList>
            <consortium name="The Broad Institute Genomics Platform"/>
            <consortium name="The Broad Institute Genome Sequencing Center for Infectious Disease"/>
            <person name="Wu L."/>
            <person name="Ma J."/>
        </authorList>
    </citation>
    <scope>NUCLEOTIDE SEQUENCE [LARGE SCALE GENOMIC DNA]</scope>
    <source>
        <strain evidence="2 3">JCM 15481</strain>
    </source>
</reference>
<accession>A0ABN1ZNZ5</accession>
<gene>
    <name evidence="2" type="ORF">GCM10009802_58450</name>
</gene>
<organism evidence="2 3">
    <name type="scientific">Streptomyces synnematoformans</name>
    <dbReference type="NCBI Taxonomy" id="415721"/>
    <lineage>
        <taxon>Bacteria</taxon>
        <taxon>Bacillati</taxon>
        <taxon>Actinomycetota</taxon>
        <taxon>Actinomycetes</taxon>
        <taxon>Kitasatosporales</taxon>
        <taxon>Streptomycetaceae</taxon>
        <taxon>Streptomyces</taxon>
    </lineage>
</organism>